<feature type="region of interest" description="Disordered" evidence="1">
    <location>
        <begin position="1"/>
        <end position="21"/>
    </location>
</feature>
<dbReference type="EMBL" id="JH000127">
    <property type="protein sequence ID" value="EGW02157.1"/>
    <property type="molecule type" value="Genomic_DNA"/>
</dbReference>
<organism evidence="2 3">
    <name type="scientific">Cricetulus griseus</name>
    <name type="common">Chinese hamster</name>
    <name type="synonym">Cricetulus barabensis griseus</name>
    <dbReference type="NCBI Taxonomy" id="10029"/>
    <lineage>
        <taxon>Eukaryota</taxon>
        <taxon>Metazoa</taxon>
        <taxon>Chordata</taxon>
        <taxon>Craniata</taxon>
        <taxon>Vertebrata</taxon>
        <taxon>Euteleostomi</taxon>
        <taxon>Mammalia</taxon>
        <taxon>Eutheria</taxon>
        <taxon>Euarchontoglires</taxon>
        <taxon>Glires</taxon>
        <taxon>Rodentia</taxon>
        <taxon>Myomorpha</taxon>
        <taxon>Muroidea</taxon>
        <taxon>Cricetidae</taxon>
        <taxon>Cricetinae</taxon>
        <taxon>Cricetulus</taxon>
    </lineage>
</organism>
<evidence type="ECO:0000313" key="2">
    <source>
        <dbReference type="EMBL" id="EGW02157.1"/>
    </source>
</evidence>
<dbReference type="AlphaFoldDB" id="G3H3L7"/>
<dbReference type="InParanoid" id="G3H3L7"/>
<evidence type="ECO:0000256" key="1">
    <source>
        <dbReference type="SAM" id="MobiDB-lite"/>
    </source>
</evidence>
<name>G3H3L7_CRIGR</name>
<gene>
    <name evidence="2" type="ORF">I79_004805</name>
</gene>
<accession>G3H3L7</accession>
<proteinExistence type="predicted"/>
<reference evidence="3" key="1">
    <citation type="journal article" date="2011" name="Nat. Biotechnol.">
        <title>The genomic sequence of the Chinese hamster ovary (CHO)-K1 cell line.</title>
        <authorList>
            <person name="Xu X."/>
            <person name="Nagarajan H."/>
            <person name="Lewis N.E."/>
            <person name="Pan S."/>
            <person name="Cai Z."/>
            <person name="Liu X."/>
            <person name="Chen W."/>
            <person name="Xie M."/>
            <person name="Wang W."/>
            <person name="Hammond S."/>
            <person name="Andersen M.R."/>
            <person name="Neff N."/>
            <person name="Passarelli B."/>
            <person name="Koh W."/>
            <person name="Fan H.C."/>
            <person name="Wang J."/>
            <person name="Gui Y."/>
            <person name="Lee K.H."/>
            <person name="Betenbaugh M.J."/>
            <person name="Quake S.R."/>
            <person name="Famili I."/>
            <person name="Palsson B.O."/>
            <person name="Wang J."/>
        </authorList>
    </citation>
    <scope>NUCLEOTIDE SEQUENCE [LARGE SCALE GENOMIC DNA]</scope>
    <source>
        <strain evidence="3">CHO K1 cell line</strain>
    </source>
</reference>
<dbReference type="Proteomes" id="UP000001075">
    <property type="component" value="Unassembled WGS sequence"/>
</dbReference>
<protein>
    <submittedName>
        <fullName evidence="2">Uncharacterized protein</fullName>
    </submittedName>
</protein>
<evidence type="ECO:0000313" key="3">
    <source>
        <dbReference type="Proteomes" id="UP000001075"/>
    </source>
</evidence>
<sequence length="55" mass="6381">MISSSAPHPDPDKTRAATDRKIEQGYVTQLMSLEEPCRLWLRLMIKRNNESQKPI</sequence>
<feature type="compositionally biased region" description="Basic and acidic residues" evidence="1">
    <location>
        <begin position="9"/>
        <end position="21"/>
    </location>
</feature>